<comment type="caution">
    <text evidence="1">The sequence shown here is derived from an EMBL/GenBank/DDBJ whole genome shotgun (WGS) entry which is preliminary data.</text>
</comment>
<reference evidence="1" key="1">
    <citation type="journal article" date="2014" name="Front. Microbiol.">
        <title>High frequency of phylogenetically diverse reductive dehalogenase-homologous genes in deep subseafloor sedimentary metagenomes.</title>
        <authorList>
            <person name="Kawai M."/>
            <person name="Futagami T."/>
            <person name="Toyoda A."/>
            <person name="Takaki Y."/>
            <person name="Nishi S."/>
            <person name="Hori S."/>
            <person name="Arai W."/>
            <person name="Tsubouchi T."/>
            <person name="Morono Y."/>
            <person name="Uchiyama I."/>
            <person name="Ito T."/>
            <person name="Fujiyama A."/>
            <person name="Inagaki F."/>
            <person name="Takami H."/>
        </authorList>
    </citation>
    <scope>NUCLEOTIDE SEQUENCE</scope>
    <source>
        <strain evidence="1">Expedition CK06-06</strain>
    </source>
</reference>
<proteinExistence type="predicted"/>
<name>X1PMJ3_9ZZZZ</name>
<dbReference type="EMBL" id="BARV01030651">
    <property type="protein sequence ID" value="GAI43756.1"/>
    <property type="molecule type" value="Genomic_DNA"/>
</dbReference>
<dbReference type="Gene3D" id="2.60.120.580">
    <property type="entry name" value="Acetamidase/Formamidase-like domains"/>
    <property type="match status" value="1"/>
</dbReference>
<evidence type="ECO:0008006" key="2">
    <source>
        <dbReference type="Google" id="ProtNLM"/>
    </source>
</evidence>
<gene>
    <name evidence="1" type="ORF">S06H3_48651</name>
</gene>
<dbReference type="SUPFAM" id="SSF141130">
    <property type="entry name" value="Acetamidase/Formamidase-like"/>
    <property type="match status" value="1"/>
</dbReference>
<sequence length="123" mass="12812">METKNKLERIKVNTFTDAGIIGPSQTMLGPVEDGGIIEVCTAPGCWGPMITPKFKGGHEVTQPVAVAGAKVGDAIALKIKSIRVTSLATASGTDSPVDGRYTGDPFVARKCPKCGTESPPTRI</sequence>
<evidence type="ECO:0000313" key="1">
    <source>
        <dbReference type="EMBL" id="GAI43756.1"/>
    </source>
</evidence>
<dbReference type="AlphaFoldDB" id="X1PMJ3"/>
<dbReference type="InterPro" id="IPR004304">
    <property type="entry name" value="FmdA_AmdA"/>
</dbReference>
<protein>
    <recommendedName>
        <fullName evidence="2">Acetamidase</fullName>
    </recommendedName>
</protein>
<feature type="non-terminal residue" evidence="1">
    <location>
        <position position="123"/>
    </location>
</feature>
<dbReference type="GO" id="GO:0016811">
    <property type="term" value="F:hydrolase activity, acting on carbon-nitrogen (but not peptide) bonds, in linear amides"/>
    <property type="evidence" value="ECO:0007669"/>
    <property type="project" value="InterPro"/>
</dbReference>
<dbReference type="Pfam" id="PF03069">
    <property type="entry name" value="FmdA_AmdA"/>
    <property type="match status" value="1"/>
</dbReference>
<accession>X1PMJ3</accession>
<organism evidence="1">
    <name type="scientific">marine sediment metagenome</name>
    <dbReference type="NCBI Taxonomy" id="412755"/>
    <lineage>
        <taxon>unclassified sequences</taxon>
        <taxon>metagenomes</taxon>
        <taxon>ecological metagenomes</taxon>
    </lineage>
</organism>